<feature type="domain" description="CMP/dCMP-type deaminase" evidence="2">
    <location>
        <begin position="100"/>
        <end position="213"/>
    </location>
</feature>
<reference evidence="3 4" key="1">
    <citation type="submission" date="2015-01" db="EMBL/GenBank/DDBJ databases">
        <title>The Genome Sequence of Cladophialophora immunda CBS83496.</title>
        <authorList>
            <consortium name="The Broad Institute Genomics Platform"/>
            <person name="Cuomo C."/>
            <person name="de Hoog S."/>
            <person name="Gorbushina A."/>
            <person name="Stielow B."/>
            <person name="Teixiera M."/>
            <person name="Abouelleil A."/>
            <person name="Chapman S.B."/>
            <person name="Priest M."/>
            <person name="Young S.K."/>
            <person name="Wortman J."/>
            <person name="Nusbaum C."/>
            <person name="Birren B."/>
        </authorList>
    </citation>
    <scope>NUCLEOTIDE SEQUENCE [LARGE SCALE GENOMIC DNA]</scope>
    <source>
        <strain evidence="3 4">CBS 83496</strain>
    </source>
</reference>
<feature type="region of interest" description="Disordered" evidence="1">
    <location>
        <begin position="14"/>
        <end position="90"/>
    </location>
</feature>
<dbReference type="EMBL" id="KN847045">
    <property type="protein sequence ID" value="KIW25171.1"/>
    <property type="molecule type" value="Genomic_DNA"/>
</dbReference>
<dbReference type="GeneID" id="27350026"/>
<dbReference type="STRING" id="569365.A0A0D1ZBR1"/>
<dbReference type="Pfam" id="PF00383">
    <property type="entry name" value="dCMP_cyt_deam_1"/>
    <property type="match status" value="1"/>
</dbReference>
<accession>A0A0D1ZBR1</accession>
<dbReference type="GO" id="GO:0006139">
    <property type="term" value="P:nucleobase-containing compound metabolic process"/>
    <property type="evidence" value="ECO:0007669"/>
    <property type="project" value="UniProtKB-ARBA"/>
</dbReference>
<sequence length="316" mass="34293">MSYQSYLKSTAAFANNKTPPSGAIHRKPPPGSAPSTALSSSSIHTTLTGNAPLTLTTNPPFSPASSTSSPANLSGPKIPPTSGLNIPRTYEPTRTSLTKEQIDAALKACLDLQNNATALHEKRPFAALLLGPDNTTVLLTHFSISHVQHAETELARLATIHFSQKYLASCTLVSTWEPCAMCTGTLYWSNIGRLVYAAGEEKLKDLTGGNNQENMTMSLPCRDVLKAGQKGVEVIGPVKDWEERVVEESGKWWKEHQSNDNARRVREGSVNGSEKPGSLSSMRHGTPTTWTGEDTVLSSIDDEGEYKAELDIDWMR</sequence>
<feature type="compositionally biased region" description="Low complexity" evidence="1">
    <location>
        <begin position="33"/>
        <end position="49"/>
    </location>
</feature>
<dbReference type="OrthoDB" id="408702at2759"/>
<dbReference type="GO" id="GO:0003824">
    <property type="term" value="F:catalytic activity"/>
    <property type="evidence" value="ECO:0007669"/>
    <property type="project" value="InterPro"/>
</dbReference>
<dbReference type="PROSITE" id="PS51747">
    <property type="entry name" value="CYT_DCMP_DEAMINASES_2"/>
    <property type="match status" value="1"/>
</dbReference>
<dbReference type="SUPFAM" id="SSF53927">
    <property type="entry name" value="Cytidine deaminase-like"/>
    <property type="match status" value="1"/>
</dbReference>
<feature type="compositionally biased region" description="Basic and acidic residues" evidence="1">
    <location>
        <begin position="256"/>
        <end position="267"/>
    </location>
</feature>
<proteinExistence type="predicted"/>
<evidence type="ECO:0000256" key="1">
    <source>
        <dbReference type="SAM" id="MobiDB-lite"/>
    </source>
</evidence>
<dbReference type="RefSeq" id="XP_016245387.1">
    <property type="nucleotide sequence ID" value="XM_016398196.1"/>
</dbReference>
<feature type="compositionally biased region" description="Low complexity" evidence="1">
    <location>
        <begin position="57"/>
        <end position="76"/>
    </location>
</feature>
<dbReference type="InterPro" id="IPR002125">
    <property type="entry name" value="CMP_dCMP_dom"/>
</dbReference>
<dbReference type="VEuPathDB" id="FungiDB:PV07_10832"/>
<evidence type="ECO:0000313" key="4">
    <source>
        <dbReference type="Proteomes" id="UP000054466"/>
    </source>
</evidence>
<dbReference type="HOGENOM" id="CLU_877271_0_0_1"/>
<gene>
    <name evidence="3" type="ORF">PV07_10832</name>
</gene>
<dbReference type="CDD" id="cd01285">
    <property type="entry name" value="nucleoside_deaminase"/>
    <property type="match status" value="1"/>
</dbReference>
<dbReference type="AlphaFoldDB" id="A0A0D1ZBR1"/>
<name>A0A0D1ZBR1_9EURO</name>
<evidence type="ECO:0000313" key="3">
    <source>
        <dbReference type="EMBL" id="KIW25171.1"/>
    </source>
</evidence>
<feature type="region of interest" description="Disordered" evidence="1">
    <location>
        <begin position="256"/>
        <end position="294"/>
    </location>
</feature>
<dbReference type="Gene3D" id="3.40.140.10">
    <property type="entry name" value="Cytidine Deaminase, domain 2"/>
    <property type="match status" value="1"/>
</dbReference>
<dbReference type="InterPro" id="IPR016193">
    <property type="entry name" value="Cytidine_deaminase-like"/>
</dbReference>
<organism evidence="3 4">
    <name type="scientific">Cladophialophora immunda</name>
    <dbReference type="NCBI Taxonomy" id="569365"/>
    <lineage>
        <taxon>Eukaryota</taxon>
        <taxon>Fungi</taxon>
        <taxon>Dikarya</taxon>
        <taxon>Ascomycota</taxon>
        <taxon>Pezizomycotina</taxon>
        <taxon>Eurotiomycetes</taxon>
        <taxon>Chaetothyriomycetidae</taxon>
        <taxon>Chaetothyriales</taxon>
        <taxon>Herpotrichiellaceae</taxon>
        <taxon>Cladophialophora</taxon>
    </lineage>
</organism>
<dbReference type="Proteomes" id="UP000054466">
    <property type="component" value="Unassembled WGS sequence"/>
</dbReference>
<keyword evidence="4" id="KW-1185">Reference proteome</keyword>
<protein>
    <recommendedName>
        <fullName evidence="2">CMP/dCMP-type deaminase domain-containing protein</fullName>
    </recommendedName>
</protein>
<feature type="compositionally biased region" description="Polar residues" evidence="1">
    <location>
        <begin position="278"/>
        <end position="294"/>
    </location>
</feature>
<evidence type="ECO:0000259" key="2">
    <source>
        <dbReference type="PROSITE" id="PS51747"/>
    </source>
</evidence>